<accession>B8HVJ6</accession>
<evidence type="ECO:0000313" key="7">
    <source>
        <dbReference type="EMBL" id="ACL46308.1"/>
    </source>
</evidence>
<organism evidence="7">
    <name type="scientific">Cyanothece sp. (strain PCC 7425 / ATCC 29141)</name>
    <dbReference type="NCBI Taxonomy" id="395961"/>
    <lineage>
        <taxon>Bacteria</taxon>
        <taxon>Bacillati</taxon>
        <taxon>Cyanobacteriota</taxon>
        <taxon>Cyanophyceae</taxon>
        <taxon>Gomontiellales</taxon>
        <taxon>Cyanothecaceae</taxon>
        <taxon>Cyanothece</taxon>
    </lineage>
</organism>
<evidence type="ECO:0000256" key="3">
    <source>
        <dbReference type="ARBA" id="ARBA00022448"/>
    </source>
</evidence>
<dbReference type="HOGENOM" id="CLU_017028_7_4_3"/>
<dbReference type="InterPro" id="IPR039424">
    <property type="entry name" value="SBP_5"/>
</dbReference>
<comment type="subcellular location">
    <subcellularLocation>
        <location evidence="1">Cell envelope</location>
    </subcellularLocation>
</comment>
<proteinExistence type="inferred from homology"/>
<dbReference type="Gene3D" id="3.10.105.10">
    <property type="entry name" value="Dipeptide-binding Protein, Domain 3"/>
    <property type="match status" value="1"/>
</dbReference>
<dbReference type="EMBL" id="CP001344">
    <property type="protein sequence ID" value="ACL46308.1"/>
    <property type="molecule type" value="Genomic_DNA"/>
</dbReference>
<gene>
    <name evidence="7" type="ordered locus">Cyan7425_3994</name>
</gene>
<dbReference type="Gene3D" id="3.40.190.10">
    <property type="entry name" value="Periplasmic binding protein-like II"/>
    <property type="match status" value="1"/>
</dbReference>
<dbReference type="GO" id="GO:0042597">
    <property type="term" value="C:periplasmic space"/>
    <property type="evidence" value="ECO:0007669"/>
    <property type="project" value="UniProtKB-ARBA"/>
</dbReference>
<keyword evidence="4 5" id="KW-0732">Signal</keyword>
<evidence type="ECO:0000256" key="2">
    <source>
        <dbReference type="ARBA" id="ARBA00005695"/>
    </source>
</evidence>
<dbReference type="GO" id="GO:1904680">
    <property type="term" value="F:peptide transmembrane transporter activity"/>
    <property type="evidence" value="ECO:0007669"/>
    <property type="project" value="TreeGrafter"/>
</dbReference>
<name>B8HVJ6_CYAP4</name>
<dbReference type="PANTHER" id="PTHR30290">
    <property type="entry name" value="PERIPLASMIC BINDING COMPONENT OF ABC TRANSPORTER"/>
    <property type="match status" value="1"/>
</dbReference>
<dbReference type="Pfam" id="PF00496">
    <property type="entry name" value="SBP_bac_5"/>
    <property type="match status" value="1"/>
</dbReference>
<dbReference type="PANTHER" id="PTHR30290:SF10">
    <property type="entry name" value="PERIPLASMIC OLIGOPEPTIDE-BINDING PROTEIN-RELATED"/>
    <property type="match status" value="1"/>
</dbReference>
<dbReference type="AlphaFoldDB" id="B8HVJ6"/>
<dbReference type="GO" id="GO:0043190">
    <property type="term" value="C:ATP-binding cassette (ABC) transporter complex"/>
    <property type="evidence" value="ECO:0007669"/>
    <property type="project" value="InterPro"/>
</dbReference>
<dbReference type="PROSITE" id="PS51257">
    <property type="entry name" value="PROKAR_LIPOPROTEIN"/>
    <property type="match status" value="1"/>
</dbReference>
<protein>
    <submittedName>
        <fullName evidence="7">Extracellular solute-binding protein family 5</fullName>
    </submittedName>
</protein>
<dbReference type="CDD" id="cd08519">
    <property type="entry name" value="PBP2_NikA_DppA_OppA_like_20"/>
    <property type="match status" value="1"/>
</dbReference>
<reference evidence="7" key="1">
    <citation type="submission" date="2009-01" db="EMBL/GenBank/DDBJ databases">
        <title>Complete sequence of chromosome Cyanothece sp. PCC 7425.</title>
        <authorList>
            <consortium name="US DOE Joint Genome Institute"/>
            <person name="Lucas S."/>
            <person name="Copeland A."/>
            <person name="Lapidus A."/>
            <person name="Glavina del Rio T."/>
            <person name="Dalin E."/>
            <person name="Tice H."/>
            <person name="Bruce D."/>
            <person name="Goodwin L."/>
            <person name="Pitluck S."/>
            <person name="Sims D."/>
            <person name="Meineke L."/>
            <person name="Brettin T."/>
            <person name="Detter J.C."/>
            <person name="Han C."/>
            <person name="Larimer F."/>
            <person name="Land M."/>
            <person name="Hauser L."/>
            <person name="Kyrpides N."/>
            <person name="Ovchinnikova G."/>
            <person name="Liberton M."/>
            <person name="Stoeckel J."/>
            <person name="Banerjee A."/>
            <person name="Singh A."/>
            <person name="Page L."/>
            <person name="Sato H."/>
            <person name="Zhao L."/>
            <person name="Sherman L."/>
            <person name="Pakrasi H."/>
            <person name="Richardson P."/>
        </authorList>
    </citation>
    <scope>NUCLEOTIDE SEQUENCE</scope>
    <source>
        <strain evidence="7">PCC 7425</strain>
    </source>
</reference>
<evidence type="ECO:0000256" key="1">
    <source>
        <dbReference type="ARBA" id="ARBA00004196"/>
    </source>
</evidence>
<evidence type="ECO:0000256" key="5">
    <source>
        <dbReference type="SAM" id="SignalP"/>
    </source>
</evidence>
<comment type="similarity">
    <text evidence="2">Belongs to the bacterial solute-binding protein 5 family.</text>
</comment>
<dbReference type="PIRSF" id="PIRSF002741">
    <property type="entry name" value="MppA"/>
    <property type="match status" value="1"/>
</dbReference>
<dbReference type="STRING" id="395961.Cyan7425_3994"/>
<dbReference type="KEGG" id="cyn:Cyan7425_3994"/>
<keyword evidence="3" id="KW-0813">Transport</keyword>
<feature type="signal peptide" evidence="5">
    <location>
        <begin position="1"/>
        <end position="22"/>
    </location>
</feature>
<evidence type="ECO:0000256" key="4">
    <source>
        <dbReference type="ARBA" id="ARBA00022729"/>
    </source>
</evidence>
<dbReference type="GO" id="GO:0015833">
    <property type="term" value="P:peptide transport"/>
    <property type="evidence" value="ECO:0007669"/>
    <property type="project" value="TreeGrafter"/>
</dbReference>
<sequence>MKFLGLALFCAVLLLGCSPSSSPPPSSGRVTLGTTARVRTLDPADAYEVFAGTLLYNLGDRLYTYKGTTLVPQLATALPIVSEDGLTYRIPLRQGVLFHDGTRFDARAMVFSLERFIKNEGQPSALLAGRVESIQATGEYELEIRLKKPFVAFPALLAFSGLCAVSPKTYAIGAGQFLPTQFIGTGPYKLVQLRSDAIRLEPFADYWGTKPVNQGVDIQVFSSGANLFNAFRTGAVDIATQSLDPNQIQALIQGSQTKGWQAIAGSSNSITVLTLNTRQAPWDQLATRQALAALINRQILQNRVFQGQADRLFSLIPTIFTVSQPVFQTQYGDGQIETGKEFLSRAGYSAAQPLKINLWYRSNVPSNVLAATVLKAAIERDWGELAAVELSGVESATAYQNLDKGVYPLMMLDWYGDFYDPDNYIEPFLACEQGSVQTGCEAGASASWGSFFYSNQANQLIDQQRRQADPAERQQLFAQLQGILVQNVPFIPLWQSKSYVFAQKEIQGVQLEPTQQFLLTSISKSGISKSGISKSAGRSSQ</sequence>
<dbReference type="InterPro" id="IPR030678">
    <property type="entry name" value="Peptide/Ni-bd"/>
</dbReference>
<dbReference type="eggNOG" id="COG0747">
    <property type="taxonomic scope" value="Bacteria"/>
</dbReference>
<feature type="chain" id="PRO_5002873936" evidence="5">
    <location>
        <begin position="23"/>
        <end position="541"/>
    </location>
</feature>
<evidence type="ECO:0000259" key="6">
    <source>
        <dbReference type="Pfam" id="PF00496"/>
    </source>
</evidence>
<dbReference type="InterPro" id="IPR000914">
    <property type="entry name" value="SBP_5_dom"/>
</dbReference>
<dbReference type="GO" id="GO:0030313">
    <property type="term" value="C:cell envelope"/>
    <property type="evidence" value="ECO:0007669"/>
    <property type="project" value="UniProtKB-SubCell"/>
</dbReference>
<dbReference type="SUPFAM" id="SSF53850">
    <property type="entry name" value="Periplasmic binding protein-like II"/>
    <property type="match status" value="1"/>
</dbReference>
<feature type="domain" description="Solute-binding protein family 5" evidence="6">
    <location>
        <begin position="69"/>
        <end position="433"/>
    </location>
</feature>